<evidence type="ECO:0008006" key="4">
    <source>
        <dbReference type="Google" id="ProtNLM"/>
    </source>
</evidence>
<evidence type="ECO:0000313" key="3">
    <source>
        <dbReference type="Proteomes" id="UP001143474"/>
    </source>
</evidence>
<dbReference type="Gene3D" id="3.40.630.100">
    <property type="entry name" value="Poly-gamma-glutamate hydrolase, zinc-binding motif"/>
    <property type="match status" value="1"/>
</dbReference>
<gene>
    <name evidence="2" type="ORF">GCM10017600_83800</name>
</gene>
<keyword evidence="3" id="KW-1185">Reference proteome</keyword>
<reference evidence="2" key="2">
    <citation type="submission" date="2023-01" db="EMBL/GenBank/DDBJ databases">
        <authorList>
            <person name="Sun Q."/>
            <person name="Evtushenko L."/>
        </authorList>
    </citation>
    <scope>NUCLEOTIDE SEQUENCE</scope>
    <source>
        <strain evidence="2">VKM Ac-2007</strain>
    </source>
</reference>
<organism evidence="2 3">
    <name type="scientific">Streptosporangium carneum</name>
    <dbReference type="NCBI Taxonomy" id="47481"/>
    <lineage>
        <taxon>Bacteria</taxon>
        <taxon>Bacillati</taxon>
        <taxon>Actinomycetota</taxon>
        <taxon>Actinomycetes</taxon>
        <taxon>Streptosporangiales</taxon>
        <taxon>Streptosporangiaceae</taxon>
        <taxon>Streptosporangium</taxon>
    </lineage>
</organism>
<feature type="signal peptide" evidence="1">
    <location>
        <begin position="1"/>
        <end position="26"/>
    </location>
</feature>
<reference evidence="2" key="1">
    <citation type="journal article" date="2014" name="Int. J. Syst. Evol. Microbiol.">
        <title>Complete genome sequence of Corynebacterium casei LMG S-19264T (=DSM 44701T), isolated from a smear-ripened cheese.</title>
        <authorList>
            <consortium name="US DOE Joint Genome Institute (JGI-PGF)"/>
            <person name="Walter F."/>
            <person name="Albersmeier A."/>
            <person name="Kalinowski J."/>
            <person name="Ruckert C."/>
        </authorList>
    </citation>
    <scope>NUCLEOTIDE SEQUENCE</scope>
    <source>
        <strain evidence="2">VKM Ac-2007</strain>
    </source>
</reference>
<dbReference type="Pfam" id="PF05908">
    <property type="entry name" value="Gamma_PGA_hydro"/>
    <property type="match status" value="1"/>
</dbReference>
<name>A0A9W6MI80_9ACTN</name>
<keyword evidence="1" id="KW-0732">Signal</keyword>
<comment type="caution">
    <text evidence="2">The sequence shown here is derived from an EMBL/GenBank/DDBJ whole genome shotgun (WGS) entry which is preliminary data.</text>
</comment>
<dbReference type="RefSeq" id="WP_271223193.1">
    <property type="nucleotide sequence ID" value="NZ_BAAAVD010000036.1"/>
</dbReference>
<feature type="chain" id="PRO_5040851967" description="Replication protein" evidence="1">
    <location>
        <begin position="27"/>
        <end position="240"/>
    </location>
</feature>
<dbReference type="EMBL" id="BSEV01000040">
    <property type="protein sequence ID" value="GLK14967.1"/>
    <property type="molecule type" value="Genomic_DNA"/>
</dbReference>
<dbReference type="InterPro" id="IPR008585">
    <property type="entry name" value="Gamma_PGA_hydro"/>
</dbReference>
<dbReference type="Proteomes" id="UP001143474">
    <property type="component" value="Unassembled WGS sequence"/>
</dbReference>
<sequence length="240" mass="25621">MKKSVTVVLTNILLATLFTAAPAAQATTARAVHDCTVPEYSNFSELAGCETENVDYRRIKRTPAGATVAHIAIHGGSIEAPTTQLADYAAGATNAFYSFEGIKSSGNSKLHITSTAFDEPRGVGVVTNSDHTVSWHGTSGTTATTYVGGRDTAAIARVRAELIAEGFHVTEPVPPDLNGNSTANIVNRNSRGMGVQLEITRAQREAFFSGGTLTRSWIEDPANRTLDFYRYVTAVNRALL</sequence>
<evidence type="ECO:0000313" key="2">
    <source>
        <dbReference type="EMBL" id="GLK14967.1"/>
    </source>
</evidence>
<accession>A0A9W6MI80</accession>
<dbReference type="InterPro" id="IPR038128">
    <property type="entry name" value="Gamma_PGA_hydro_sf"/>
</dbReference>
<protein>
    <recommendedName>
        <fullName evidence="4">Replication protein</fullName>
    </recommendedName>
</protein>
<evidence type="ECO:0000256" key="1">
    <source>
        <dbReference type="SAM" id="SignalP"/>
    </source>
</evidence>
<dbReference type="AlphaFoldDB" id="A0A9W6MI80"/>
<proteinExistence type="predicted"/>